<dbReference type="EMBL" id="OX465086">
    <property type="protein sequence ID" value="CAI9261103.1"/>
    <property type="molecule type" value="Genomic_DNA"/>
</dbReference>
<feature type="compositionally biased region" description="Low complexity" evidence="1">
    <location>
        <begin position="41"/>
        <end position="54"/>
    </location>
</feature>
<dbReference type="AlphaFoldDB" id="A0AA35VJM2"/>
<reference evidence="2" key="1">
    <citation type="submission" date="2023-04" db="EMBL/GenBank/DDBJ databases">
        <authorList>
            <person name="Vijverberg K."/>
            <person name="Xiong W."/>
            <person name="Schranz E."/>
        </authorList>
    </citation>
    <scope>NUCLEOTIDE SEQUENCE</scope>
</reference>
<protein>
    <submittedName>
        <fullName evidence="2">Uncharacterized protein</fullName>
    </submittedName>
</protein>
<accession>A0AA35VJM2</accession>
<evidence type="ECO:0000313" key="2">
    <source>
        <dbReference type="EMBL" id="CAI9261103.1"/>
    </source>
</evidence>
<evidence type="ECO:0000313" key="3">
    <source>
        <dbReference type="Proteomes" id="UP001177003"/>
    </source>
</evidence>
<feature type="compositionally biased region" description="Basic and acidic residues" evidence="1">
    <location>
        <begin position="57"/>
        <end position="71"/>
    </location>
</feature>
<keyword evidence="3" id="KW-1185">Reference proteome</keyword>
<feature type="compositionally biased region" description="Acidic residues" evidence="1">
    <location>
        <begin position="12"/>
        <end position="27"/>
    </location>
</feature>
<proteinExistence type="predicted"/>
<gene>
    <name evidence="2" type="ORF">LSALG_LOCUS1905</name>
</gene>
<sequence length="95" mass="10398">MPVPPSPISPEELFEEEEESEEDEPFKEEESPNGANDEVPSNSSSYHDSSSSNNPAHHTEIERESDSEPLHPVEVLSSTSSPSHQSFSMCVIGPC</sequence>
<organism evidence="2 3">
    <name type="scientific">Lactuca saligna</name>
    <name type="common">Willowleaf lettuce</name>
    <dbReference type="NCBI Taxonomy" id="75948"/>
    <lineage>
        <taxon>Eukaryota</taxon>
        <taxon>Viridiplantae</taxon>
        <taxon>Streptophyta</taxon>
        <taxon>Embryophyta</taxon>
        <taxon>Tracheophyta</taxon>
        <taxon>Spermatophyta</taxon>
        <taxon>Magnoliopsida</taxon>
        <taxon>eudicotyledons</taxon>
        <taxon>Gunneridae</taxon>
        <taxon>Pentapetalae</taxon>
        <taxon>asterids</taxon>
        <taxon>campanulids</taxon>
        <taxon>Asterales</taxon>
        <taxon>Asteraceae</taxon>
        <taxon>Cichorioideae</taxon>
        <taxon>Cichorieae</taxon>
        <taxon>Lactucinae</taxon>
        <taxon>Lactuca</taxon>
    </lineage>
</organism>
<evidence type="ECO:0000256" key="1">
    <source>
        <dbReference type="SAM" id="MobiDB-lite"/>
    </source>
</evidence>
<feature type="compositionally biased region" description="Low complexity" evidence="1">
    <location>
        <begin position="77"/>
        <end position="88"/>
    </location>
</feature>
<name>A0AA35VJM2_LACSI</name>
<feature type="region of interest" description="Disordered" evidence="1">
    <location>
        <begin position="1"/>
        <end position="95"/>
    </location>
</feature>
<dbReference type="Proteomes" id="UP001177003">
    <property type="component" value="Chromosome 0"/>
</dbReference>